<dbReference type="STRING" id="862908.BMS_0973"/>
<keyword evidence="4" id="KW-1185">Reference proteome</keyword>
<dbReference type="InterPro" id="IPR036953">
    <property type="entry name" value="GreA/GreB_C_sf"/>
</dbReference>
<evidence type="ECO:0000313" key="4">
    <source>
        <dbReference type="Proteomes" id="UP000008963"/>
    </source>
</evidence>
<dbReference type="InterPro" id="IPR001437">
    <property type="entry name" value="Tscrpt_elong_fac_GreA/B_C"/>
</dbReference>
<dbReference type="Proteomes" id="UP000008963">
    <property type="component" value="Chromosome"/>
</dbReference>
<dbReference type="eggNOG" id="COG0782">
    <property type="taxonomic scope" value="Bacteria"/>
</dbReference>
<dbReference type="AlphaFoldDB" id="E1WXQ3"/>
<dbReference type="HOGENOM" id="CLU_114442_0_0_7"/>
<sequence length="159" mass="17661">MNKKKLLANLIDQIKVELEKAKAAYDTSKSATRDPDFKSESKWDTRSIEAGYLAGAQKVRVDELEMDLNVIEELAADSLSKKPTVTIGSLVEIKFNNLVKKYFITPAAGGYIVNVDDEVALTISVFSPIGNEVLDLEEGDSFEVEMNGESREYEIISFC</sequence>
<dbReference type="InterPro" id="IPR018151">
    <property type="entry name" value="TF_GreA/GreB_CS"/>
</dbReference>
<evidence type="ECO:0000313" key="3">
    <source>
        <dbReference type="EMBL" id="CBW25859.1"/>
    </source>
</evidence>
<dbReference type="SUPFAM" id="SSF54534">
    <property type="entry name" value="FKBP-like"/>
    <property type="match status" value="1"/>
</dbReference>
<keyword evidence="1" id="KW-0175">Coiled coil</keyword>
<dbReference type="OrthoDB" id="5293337at2"/>
<protein>
    <recommendedName>
        <fullName evidence="2">Transcription elongation factor GreA/GreB C-terminal domain-containing protein</fullName>
    </recommendedName>
</protein>
<dbReference type="Gene3D" id="3.10.50.30">
    <property type="entry name" value="Transcription elongation factor, GreA/GreB, C-terminal domain"/>
    <property type="match status" value="1"/>
</dbReference>
<dbReference type="GO" id="GO:0003677">
    <property type="term" value="F:DNA binding"/>
    <property type="evidence" value="ECO:0007669"/>
    <property type="project" value="InterPro"/>
</dbReference>
<evidence type="ECO:0000259" key="2">
    <source>
        <dbReference type="Pfam" id="PF01272"/>
    </source>
</evidence>
<accession>E1WXQ3</accession>
<dbReference type="Pfam" id="PF01272">
    <property type="entry name" value="GreA_GreB"/>
    <property type="match status" value="1"/>
</dbReference>
<dbReference type="GO" id="GO:0032784">
    <property type="term" value="P:regulation of DNA-templated transcription elongation"/>
    <property type="evidence" value="ECO:0007669"/>
    <property type="project" value="InterPro"/>
</dbReference>
<reference evidence="4" key="1">
    <citation type="journal article" date="2013" name="ISME J.">
        <title>A small predatory core genome in the divergent marine Bacteriovorax marinus SJ and the terrestrial Bdellovibrio bacteriovorus.</title>
        <authorList>
            <person name="Crossman L.C."/>
            <person name="Chen H."/>
            <person name="Cerdeno-Tarraga A.M."/>
            <person name="Brooks K."/>
            <person name="Quail M.A."/>
            <person name="Pineiro S.A."/>
            <person name="Hobley L."/>
            <person name="Sockett R.E."/>
            <person name="Bentley S.D."/>
            <person name="Parkhill J."/>
            <person name="Williams H.N."/>
            <person name="Stine O.C."/>
        </authorList>
    </citation>
    <scope>NUCLEOTIDE SEQUENCE [LARGE SCALE GENOMIC DNA]</scope>
    <source>
        <strain evidence="4">ATCC BAA-682 / DSM 15412 / SJ</strain>
    </source>
</reference>
<organism evidence="3 4">
    <name type="scientific">Halobacteriovorax marinus (strain ATCC BAA-682 / DSM 15412 / SJ)</name>
    <name type="common">Bacteriovorax marinus</name>
    <dbReference type="NCBI Taxonomy" id="862908"/>
    <lineage>
        <taxon>Bacteria</taxon>
        <taxon>Pseudomonadati</taxon>
        <taxon>Bdellovibrionota</taxon>
        <taxon>Bacteriovoracia</taxon>
        <taxon>Bacteriovoracales</taxon>
        <taxon>Halobacteriovoraceae</taxon>
        <taxon>Halobacteriovorax</taxon>
    </lineage>
</organism>
<feature type="coiled-coil region" evidence="1">
    <location>
        <begin position="4"/>
        <end position="31"/>
    </location>
</feature>
<dbReference type="EMBL" id="FQ312005">
    <property type="protein sequence ID" value="CBW25859.1"/>
    <property type="molecule type" value="Genomic_DNA"/>
</dbReference>
<gene>
    <name evidence="3" type="ordered locus">BMS_0973</name>
</gene>
<dbReference type="RefSeq" id="WP_014243644.1">
    <property type="nucleotide sequence ID" value="NC_016620.1"/>
</dbReference>
<feature type="domain" description="Transcription elongation factor GreA/GreB C-terminal" evidence="2">
    <location>
        <begin position="82"/>
        <end position="157"/>
    </location>
</feature>
<dbReference type="PROSITE" id="PS00830">
    <property type="entry name" value="GREAB_2"/>
    <property type="match status" value="1"/>
</dbReference>
<evidence type="ECO:0000256" key="1">
    <source>
        <dbReference type="SAM" id="Coils"/>
    </source>
</evidence>
<dbReference type="KEGG" id="bmx:BMS_0973"/>
<name>E1WXQ3_HALMS</name>
<proteinExistence type="predicted"/>
<dbReference type="PATRIC" id="fig|862908.3.peg.926"/>